<dbReference type="InterPro" id="IPR004827">
    <property type="entry name" value="bZIP"/>
</dbReference>
<evidence type="ECO:0000256" key="1">
    <source>
        <dbReference type="ARBA" id="ARBA00004123"/>
    </source>
</evidence>
<keyword evidence="2" id="KW-0805">Transcription regulation</keyword>
<keyword evidence="10" id="KW-1185">Reference proteome</keyword>
<feature type="domain" description="BZIP" evidence="8">
    <location>
        <begin position="206"/>
        <end position="263"/>
    </location>
</feature>
<dbReference type="Proteomes" id="UP000887226">
    <property type="component" value="Unassembled WGS sequence"/>
</dbReference>
<evidence type="ECO:0000256" key="5">
    <source>
        <dbReference type="ARBA" id="ARBA00023242"/>
    </source>
</evidence>
<dbReference type="PRINTS" id="PR00043">
    <property type="entry name" value="LEUZIPPRJUN"/>
</dbReference>
<comment type="subcellular location">
    <subcellularLocation>
        <location evidence="1">Nucleus</location>
    </subcellularLocation>
</comment>
<evidence type="ECO:0000259" key="8">
    <source>
        <dbReference type="PROSITE" id="PS50217"/>
    </source>
</evidence>
<gene>
    <name evidence="9" type="ORF">BJ878DRAFT_539312</name>
</gene>
<evidence type="ECO:0000256" key="2">
    <source>
        <dbReference type="ARBA" id="ARBA00023015"/>
    </source>
</evidence>
<feature type="region of interest" description="Disordered" evidence="7">
    <location>
        <begin position="273"/>
        <end position="316"/>
    </location>
</feature>
<dbReference type="CDD" id="cd14687">
    <property type="entry name" value="bZIP_ATF2"/>
    <property type="match status" value="1"/>
</dbReference>
<dbReference type="Gene3D" id="1.20.5.170">
    <property type="match status" value="1"/>
</dbReference>
<proteinExistence type="predicted"/>
<keyword evidence="5" id="KW-0539">Nucleus</keyword>
<accession>A0A9P7Z8A8</accession>
<feature type="region of interest" description="Disordered" evidence="7">
    <location>
        <begin position="48"/>
        <end position="68"/>
    </location>
</feature>
<evidence type="ECO:0000313" key="9">
    <source>
        <dbReference type="EMBL" id="KAG9247448.1"/>
    </source>
</evidence>
<dbReference type="GO" id="GO:0003677">
    <property type="term" value="F:DNA binding"/>
    <property type="evidence" value="ECO:0007669"/>
    <property type="project" value="UniProtKB-KW"/>
</dbReference>
<dbReference type="SMART" id="SM00338">
    <property type="entry name" value="BRLZ"/>
    <property type="match status" value="1"/>
</dbReference>
<keyword evidence="4" id="KW-0804">Transcription</keyword>
<dbReference type="GO" id="GO:0003700">
    <property type="term" value="F:DNA-binding transcription factor activity"/>
    <property type="evidence" value="ECO:0007669"/>
    <property type="project" value="InterPro"/>
</dbReference>
<dbReference type="Pfam" id="PF00170">
    <property type="entry name" value="bZIP_1"/>
    <property type="match status" value="1"/>
</dbReference>
<keyword evidence="6" id="KW-0175">Coiled coil</keyword>
<evidence type="ECO:0000256" key="3">
    <source>
        <dbReference type="ARBA" id="ARBA00023125"/>
    </source>
</evidence>
<dbReference type="PROSITE" id="PS50217">
    <property type="entry name" value="BZIP"/>
    <property type="match status" value="1"/>
</dbReference>
<dbReference type="AlphaFoldDB" id="A0A9P7Z8A8"/>
<feature type="compositionally biased region" description="Basic and acidic residues" evidence="7">
    <location>
        <begin position="279"/>
        <end position="302"/>
    </location>
</feature>
<name>A0A9P7Z8A8_9HELO</name>
<evidence type="ECO:0000313" key="10">
    <source>
        <dbReference type="Proteomes" id="UP000887226"/>
    </source>
</evidence>
<protein>
    <recommendedName>
        <fullName evidence="8">BZIP domain-containing protein</fullName>
    </recommendedName>
</protein>
<evidence type="ECO:0000256" key="4">
    <source>
        <dbReference type="ARBA" id="ARBA00023163"/>
    </source>
</evidence>
<dbReference type="InterPro" id="IPR002112">
    <property type="entry name" value="Leuzip_Jun"/>
</dbReference>
<keyword evidence="3" id="KW-0238">DNA-binding</keyword>
<comment type="caution">
    <text evidence="9">The sequence shown here is derived from an EMBL/GenBank/DDBJ whole genome shotgun (WGS) entry which is preliminary data.</text>
</comment>
<reference evidence="9" key="1">
    <citation type="journal article" date="2021" name="IMA Fungus">
        <title>Genomic characterization of three marine fungi, including Emericellopsis atlantica sp. nov. with signatures of a generalist lifestyle and marine biomass degradation.</title>
        <authorList>
            <person name="Hagestad O.C."/>
            <person name="Hou L."/>
            <person name="Andersen J.H."/>
            <person name="Hansen E.H."/>
            <person name="Altermark B."/>
            <person name="Li C."/>
            <person name="Kuhnert E."/>
            <person name="Cox R.J."/>
            <person name="Crous P.W."/>
            <person name="Spatafora J.W."/>
            <person name="Lail K."/>
            <person name="Amirebrahimi M."/>
            <person name="Lipzen A."/>
            <person name="Pangilinan J."/>
            <person name="Andreopoulos W."/>
            <person name="Hayes R.D."/>
            <person name="Ng V."/>
            <person name="Grigoriev I.V."/>
            <person name="Jackson S.A."/>
            <person name="Sutton T.D.S."/>
            <person name="Dobson A.D.W."/>
            <person name="Rama T."/>
        </authorList>
    </citation>
    <scope>NUCLEOTIDE SEQUENCE</scope>
    <source>
        <strain evidence="9">TRa3180A</strain>
    </source>
</reference>
<dbReference type="InterPro" id="IPR046347">
    <property type="entry name" value="bZIP_sf"/>
</dbReference>
<dbReference type="InterPro" id="IPR051027">
    <property type="entry name" value="bZIP_transcription_factors"/>
</dbReference>
<evidence type="ECO:0000256" key="6">
    <source>
        <dbReference type="SAM" id="Coils"/>
    </source>
</evidence>
<feature type="coiled-coil region" evidence="6">
    <location>
        <begin position="224"/>
        <end position="251"/>
    </location>
</feature>
<sequence length="316" mass="35215">MEQFRTSALVTPATEFSNSCLDLSSLDSPSHWNRGNVFSQLSQHFEHYNGDGAQSSSESGTTGETGDSKSGICISVDLQEDYFSQSHDYFKSKDQARHGHLEISRQLDYKQNLILGGGLLSPNSRAIIERNKLEGCRFSREQEKHQQGFGLVQHSVPSTEPRLYSHPENHGFAESHDSLEAINVGAVKKKRKGYTGKKDTDAETLMQKRVHVLERNRIAAGKCRKRKKESISSLEEKCHALKSENTAMRNMACELMNELESWKFAARQAGVGNYGVENGRSEEVQTRDTELGEADEQVKEEASPGESTKQDAVAAM</sequence>
<organism evidence="9 10">
    <name type="scientific">Calycina marina</name>
    <dbReference type="NCBI Taxonomy" id="1763456"/>
    <lineage>
        <taxon>Eukaryota</taxon>
        <taxon>Fungi</taxon>
        <taxon>Dikarya</taxon>
        <taxon>Ascomycota</taxon>
        <taxon>Pezizomycotina</taxon>
        <taxon>Leotiomycetes</taxon>
        <taxon>Helotiales</taxon>
        <taxon>Pezizellaceae</taxon>
        <taxon>Calycina</taxon>
    </lineage>
</organism>
<evidence type="ECO:0000256" key="7">
    <source>
        <dbReference type="SAM" id="MobiDB-lite"/>
    </source>
</evidence>
<dbReference type="EMBL" id="MU253772">
    <property type="protein sequence ID" value="KAG9247448.1"/>
    <property type="molecule type" value="Genomic_DNA"/>
</dbReference>
<dbReference type="SUPFAM" id="SSF57959">
    <property type="entry name" value="Leucine zipper domain"/>
    <property type="match status" value="1"/>
</dbReference>
<dbReference type="OrthoDB" id="3525388at2759"/>
<dbReference type="PANTHER" id="PTHR19304">
    <property type="entry name" value="CYCLIC-AMP RESPONSE ELEMENT BINDING PROTEIN"/>
    <property type="match status" value="1"/>
</dbReference>
<dbReference type="GO" id="GO:0005634">
    <property type="term" value="C:nucleus"/>
    <property type="evidence" value="ECO:0007669"/>
    <property type="project" value="UniProtKB-SubCell"/>
</dbReference>
<feature type="compositionally biased region" description="Low complexity" evidence="7">
    <location>
        <begin position="55"/>
        <end position="68"/>
    </location>
</feature>